<dbReference type="Pfam" id="PF00381">
    <property type="entry name" value="PTS-HPr"/>
    <property type="match status" value="1"/>
</dbReference>
<dbReference type="PROSITE" id="PS51350">
    <property type="entry name" value="PTS_HPR_DOM"/>
    <property type="match status" value="1"/>
</dbReference>
<dbReference type="Gene3D" id="3.30.1340.10">
    <property type="entry name" value="HPr-like"/>
    <property type="match status" value="1"/>
</dbReference>
<sequence>MEKKVKILNESGLHARPAAIFVRAASKYKCDVNIEANNSIYNAKSIMGIMSLGAKKGDEIKIITDGIGEKEAMDELVGLIESKFGEE</sequence>
<comment type="function">
    <text evidence="1">General (non sugar-specific) component of the phosphoenolpyruvate-dependent sugar phosphotransferase system (sugar PTS). This major carbohydrate active-transport system catalyzes the phosphorylation of incoming sugar substrates concomitantly with their translocation across the cell membrane. The phosphoryl group from phosphoenolpyruvate (PEP) is transferred to the phosphoryl carrier protein HPr by enzyme I. Phospho-HPr then transfers it to the PTS EIIA domain.</text>
</comment>
<accession>A0A1T5JJ20</accession>
<organism evidence="7 8">
    <name type="scientific">Maledivibacter halophilus</name>
    <dbReference type="NCBI Taxonomy" id="36842"/>
    <lineage>
        <taxon>Bacteria</taxon>
        <taxon>Bacillati</taxon>
        <taxon>Bacillota</taxon>
        <taxon>Clostridia</taxon>
        <taxon>Peptostreptococcales</taxon>
        <taxon>Caminicellaceae</taxon>
        <taxon>Maledivibacter</taxon>
    </lineage>
</organism>
<evidence type="ECO:0000256" key="2">
    <source>
        <dbReference type="ARBA" id="ARBA00004496"/>
    </source>
</evidence>
<comment type="subcellular location">
    <subcellularLocation>
        <location evidence="2">Cytoplasm</location>
    </subcellularLocation>
</comment>
<dbReference type="CDD" id="cd00367">
    <property type="entry name" value="PTS-HPr_like"/>
    <property type="match status" value="1"/>
</dbReference>
<evidence type="ECO:0000259" key="6">
    <source>
        <dbReference type="PROSITE" id="PS51350"/>
    </source>
</evidence>
<dbReference type="AlphaFoldDB" id="A0A1T5JJ20"/>
<dbReference type="InterPro" id="IPR035895">
    <property type="entry name" value="HPr-like_sf"/>
</dbReference>
<dbReference type="GO" id="GO:0009401">
    <property type="term" value="P:phosphoenolpyruvate-dependent sugar phosphotransferase system"/>
    <property type="evidence" value="ECO:0007669"/>
    <property type="project" value="UniProtKB-KW"/>
</dbReference>
<keyword evidence="5" id="KW-0598">Phosphotransferase system</keyword>
<proteinExistence type="predicted"/>
<evidence type="ECO:0000256" key="3">
    <source>
        <dbReference type="ARBA" id="ARBA00020422"/>
    </source>
</evidence>
<evidence type="ECO:0000256" key="4">
    <source>
        <dbReference type="ARBA" id="ARBA00022490"/>
    </source>
</evidence>
<protein>
    <recommendedName>
        <fullName evidence="3">Phosphocarrier protein HPr</fullName>
    </recommendedName>
</protein>
<keyword evidence="8" id="KW-1185">Reference proteome</keyword>
<dbReference type="InterPro" id="IPR001020">
    <property type="entry name" value="PTS_HPr_His_P_site"/>
</dbReference>
<dbReference type="PROSITE" id="PS00369">
    <property type="entry name" value="PTS_HPR_HIS"/>
    <property type="match status" value="1"/>
</dbReference>
<dbReference type="NCBIfam" id="TIGR01003">
    <property type="entry name" value="PTS_HPr_family"/>
    <property type="match status" value="1"/>
</dbReference>
<feature type="domain" description="HPr" evidence="6">
    <location>
        <begin position="1"/>
        <end position="87"/>
    </location>
</feature>
<dbReference type="PANTHER" id="PTHR33705">
    <property type="entry name" value="PHOSPHOCARRIER PROTEIN HPR"/>
    <property type="match status" value="1"/>
</dbReference>
<keyword evidence="4" id="KW-0963">Cytoplasm</keyword>
<reference evidence="7 8" key="1">
    <citation type="submission" date="2017-02" db="EMBL/GenBank/DDBJ databases">
        <authorList>
            <person name="Peterson S.W."/>
        </authorList>
    </citation>
    <scope>NUCLEOTIDE SEQUENCE [LARGE SCALE GENOMIC DNA]</scope>
    <source>
        <strain evidence="7 8">M1</strain>
    </source>
</reference>
<evidence type="ECO:0000256" key="5">
    <source>
        <dbReference type="ARBA" id="ARBA00022683"/>
    </source>
</evidence>
<dbReference type="InterPro" id="IPR000032">
    <property type="entry name" value="HPr-like"/>
</dbReference>
<name>A0A1T5JJ20_9FIRM</name>
<dbReference type="GO" id="GO:0005737">
    <property type="term" value="C:cytoplasm"/>
    <property type="evidence" value="ECO:0007669"/>
    <property type="project" value="UniProtKB-SubCell"/>
</dbReference>
<dbReference type="PANTHER" id="PTHR33705:SF2">
    <property type="entry name" value="PHOSPHOCARRIER PROTEIN NPR"/>
    <property type="match status" value="1"/>
</dbReference>
<gene>
    <name evidence="7" type="ORF">SAMN02194393_01210</name>
</gene>
<dbReference type="STRING" id="36842.SAMN02194393_01210"/>
<evidence type="ECO:0000313" key="8">
    <source>
        <dbReference type="Proteomes" id="UP000190285"/>
    </source>
</evidence>
<dbReference type="OrthoDB" id="9809047at2"/>
<dbReference type="InterPro" id="IPR050399">
    <property type="entry name" value="HPr"/>
</dbReference>
<evidence type="ECO:0000313" key="7">
    <source>
        <dbReference type="EMBL" id="SKC51133.1"/>
    </source>
</evidence>
<evidence type="ECO:0000256" key="1">
    <source>
        <dbReference type="ARBA" id="ARBA00003681"/>
    </source>
</evidence>
<dbReference type="SUPFAM" id="SSF55594">
    <property type="entry name" value="HPr-like"/>
    <property type="match status" value="1"/>
</dbReference>
<dbReference type="RefSeq" id="WP_079490076.1">
    <property type="nucleotide sequence ID" value="NZ_FUZT01000002.1"/>
</dbReference>
<dbReference type="Proteomes" id="UP000190285">
    <property type="component" value="Unassembled WGS sequence"/>
</dbReference>
<dbReference type="EMBL" id="FUZT01000002">
    <property type="protein sequence ID" value="SKC51133.1"/>
    <property type="molecule type" value="Genomic_DNA"/>
</dbReference>
<dbReference type="PRINTS" id="PR00107">
    <property type="entry name" value="PHOSPHOCPHPR"/>
</dbReference>